<dbReference type="Proteomes" id="UP001385951">
    <property type="component" value="Unassembled WGS sequence"/>
</dbReference>
<dbReference type="AlphaFoldDB" id="A0AAW0GM08"/>
<evidence type="ECO:0000313" key="1">
    <source>
        <dbReference type="EMBL" id="KAK7694476.1"/>
    </source>
</evidence>
<protein>
    <submittedName>
        <fullName evidence="1">Uncharacterized protein</fullName>
    </submittedName>
</protein>
<accession>A0AAW0GM08</accession>
<keyword evidence="2" id="KW-1185">Reference proteome</keyword>
<evidence type="ECO:0000313" key="2">
    <source>
        <dbReference type="Proteomes" id="UP001385951"/>
    </source>
</evidence>
<proteinExistence type="predicted"/>
<sequence>MGHNRAGAVNFGFHGKSQYYTEVSWERMLRVFPANPVKHHDGSWESNEGSVVVAFRVKNELRDKMTSLFQEDMRRLEAGLEIDN</sequence>
<reference evidence="1 2" key="1">
    <citation type="submission" date="2022-09" db="EMBL/GenBank/DDBJ databases">
        <authorList>
            <person name="Palmer J.M."/>
        </authorList>
    </citation>
    <scope>NUCLEOTIDE SEQUENCE [LARGE SCALE GENOMIC DNA]</scope>
    <source>
        <strain evidence="1 2">DSM 7382</strain>
    </source>
</reference>
<gene>
    <name evidence="1" type="ORF">QCA50_001662</name>
</gene>
<comment type="caution">
    <text evidence="1">The sequence shown here is derived from an EMBL/GenBank/DDBJ whole genome shotgun (WGS) entry which is preliminary data.</text>
</comment>
<dbReference type="EMBL" id="JASBNA010000002">
    <property type="protein sequence ID" value="KAK7694476.1"/>
    <property type="molecule type" value="Genomic_DNA"/>
</dbReference>
<organism evidence="1 2">
    <name type="scientific">Cerrena zonata</name>
    <dbReference type="NCBI Taxonomy" id="2478898"/>
    <lineage>
        <taxon>Eukaryota</taxon>
        <taxon>Fungi</taxon>
        <taxon>Dikarya</taxon>
        <taxon>Basidiomycota</taxon>
        <taxon>Agaricomycotina</taxon>
        <taxon>Agaricomycetes</taxon>
        <taxon>Polyporales</taxon>
        <taxon>Cerrenaceae</taxon>
        <taxon>Cerrena</taxon>
    </lineage>
</organism>
<name>A0AAW0GM08_9APHY</name>